<dbReference type="Proteomes" id="UP000193648">
    <property type="component" value="Unassembled WGS sequence"/>
</dbReference>
<feature type="transmembrane region" description="Helical" evidence="1">
    <location>
        <begin position="20"/>
        <end position="39"/>
    </location>
</feature>
<dbReference type="EMBL" id="MCFF01000032">
    <property type="protein sequence ID" value="ORZ10037.1"/>
    <property type="molecule type" value="Genomic_DNA"/>
</dbReference>
<keyword evidence="1" id="KW-1133">Transmembrane helix</keyword>
<evidence type="ECO:0000256" key="1">
    <source>
        <dbReference type="SAM" id="Phobius"/>
    </source>
</evidence>
<keyword evidence="3" id="KW-1185">Reference proteome</keyword>
<keyword evidence="1" id="KW-0472">Membrane</keyword>
<keyword evidence="1" id="KW-0812">Transmembrane</keyword>
<dbReference type="OrthoDB" id="2398757at2759"/>
<gene>
    <name evidence="2" type="ORF">BCR41DRAFT_388147</name>
</gene>
<organism evidence="2 3">
    <name type="scientific">Lobosporangium transversale</name>
    <dbReference type="NCBI Taxonomy" id="64571"/>
    <lineage>
        <taxon>Eukaryota</taxon>
        <taxon>Fungi</taxon>
        <taxon>Fungi incertae sedis</taxon>
        <taxon>Mucoromycota</taxon>
        <taxon>Mortierellomycotina</taxon>
        <taxon>Mortierellomycetes</taxon>
        <taxon>Mortierellales</taxon>
        <taxon>Mortierellaceae</taxon>
        <taxon>Lobosporangium</taxon>
    </lineage>
</organism>
<accession>A0A1Y2GGB0</accession>
<dbReference type="RefSeq" id="XP_021879127.1">
    <property type="nucleotide sequence ID" value="XM_022027968.1"/>
</dbReference>
<reference evidence="2 3" key="1">
    <citation type="submission" date="2016-07" db="EMBL/GenBank/DDBJ databases">
        <title>Pervasive Adenine N6-methylation of Active Genes in Fungi.</title>
        <authorList>
            <consortium name="DOE Joint Genome Institute"/>
            <person name="Mondo S.J."/>
            <person name="Dannebaum R.O."/>
            <person name="Kuo R.C."/>
            <person name="Labutti K."/>
            <person name="Haridas S."/>
            <person name="Kuo A."/>
            <person name="Salamov A."/>
            <person name="Ahrendt S.R."/>
            <person name="Lipzen A."/>
            <person name="Sullivan W."/>
            <person name="Andreopoulos W.B."/>
            <person name="Clum A."/>
            <person name="Lindquist E."/>
            <person name="Daum C."/>
            <person name="Ramamoorthy G.K."/>
            <person name="Gryganskyi A."/>
            <person name="Culley D."/>
            <person name="Magnuson J.K."/>
            <person name="James T.Y."/>
            <person name="O'Malley M.A."/>
            <person name="Stajich J.E."/>
            <person name="Spatafora J.W."/>
            <person name="Visel A."/>
            <person name="Grigoriev I.V."/>
        </authorList>
    </citation>
    <scope>NUCLEOTIDE SEQUENCE [LARGE SCALE GENOMIC DNA]</scope>
    <source>
        <strain evidence="2 3">NRRL 3116</strain>
    </source>
</reference>
<evidence type="ECO:0000313" key="3">
    <source>
        <dbReference type="Proteomes" id="UP000193648"/>
    </source>
</evidence>
<protein>
    <submittedName>
        <fullName evidence="2">Uncharacterized protein</fullName>
    </submittedName>
</protein>
<comment type="caution">
    <text evidence="2">The sequence shown here is derived from an EMBL/GenBank/DDBJ whole genome shotgun (WGS) entry which is preliminary data.</text>
</comment>
<dbReference type="GeneID" id="33569811"/>
<dbReference type="InParanoid" id="A0A1Y2GGB0"/>
<proteinExistence type="predicted"/>
<dbReference type="AlphaFoldDB" id="A0A1Y2GGB0"/>
<name>A0A1Y2GGB0_9FUNG</name>
<sequence>MGPKHRLGLTCPPKAFVGRFLIWLVTVGLLLGSTLRLQADYFSWRNRMEFEVENIRVLKGKDPSNSVKYDIFMYIGCTVSPFAAVLWHFNQAVKVCDADNLDSSCNIKMNKNYNYDFLGHKAKDWLLSSDFNTLLDRSDVVVKLDDDTIISKTILDNLVSEFAAADCKYAGNMRKTQAGFYWSNGPLFMVKTDYLRSKLKDNSGVLSYYNKAEDVQMGALLDITNSDLICNVDLDTFRHRYYEDKRLSIRYKPYITC</sequence>
<evidence type="ECO:0000313" key="2">
    <source>
        <dbReference type="EMBL" id="ORZ10037.1"/>
    </source>
</evidence>